<dbReference type="Proteomes" id="UP000316095">
    <property type="component" value="Unassembled WGS sequence"/>
</dbReference>
<accession>A0A5C5XF55</accession>
<evidence type="ECO:0000256" key="1">
    <source>
        <dbReference type="SAM" id="MobiDB-lite"/>
    </source>
</evidence>
<keyword evidence="4" id="KW-1185">Reference proteome</keyword>
<name>A0A5C5XF55_9PLAN</name>
<feature type="compositionally biased region" description="Basic and acidic residues" evidence="1">
    <location>
        <begin position="81"/>
        <end position="96"/>
    </location>
</feature>
<keyword evidence="2" id="KW-0812">Transmembrane</keyword>
<protein>
    <recommendedName>
        <fullName evidence="5">J domain-containing protein</fullName>
    </recommendedName>
</protein>
<keyword evidence="2" id="KW-0472">Membrane</keyword>
<feature type="region of interest" description="Disordered" evidence="1">
    <location>
        <begin position="81"/>
        <end position="105"/>
    </location>
</feature>
<keyword evidence="2" id="KW-1133">Transmembrane helix</keyword>
<dbReference type="EMBL" id="SJPG01000001">
    <property type="protein sequence ID" value="TWT61289.1"/>
    <property type="molecule type" value="Genomic_DNA"/>
</dbReference>
<reference evidence="3 4" key="1">
    <citation type="submission" date="2019-02" db="EMBL/GenBank/DDBJ databases">
        <title>Deep-cultivation of Planctomycetes and their phenomic and genomic characterization uncovers novel biology.</title>
        <authorList>
            <person name="Wiegand S."/>
            <person name="Jogler M."/>
            <person name="Boedeker C."/>
            <person name="Pinto D."/>
            <person name="Vollmers J."/>
            <person name="Rivas-Marin E."/>
            <person name="Kohn T."/>
            <person name="Peeters S.H."/>
            <person name="Heuer A."/>
            <person name="Rast P."/>
            <person name="Oberbeckmann S."/>
            <person name="Bunk B."/>
            <person name="Jeske O."/>
            <person name="Meyerdierks A."/>
            <person name="Storesund J.E."/>
            <person name="Kallscheuer N."/>
            <person name="Luecker S."/>
            <person name="Lage O.M."/>
            <person name="Pohl T."/>
            <person name="Merkel B.J."/>
            <person name="Hornburger P."/>
            <person name="Mueller R.-W."/>
            <person name="Bruemmer F."/>
            <person name="Labrenz M."/>
            <person name="Spormann A.M."/>
            <person name="Op Den Camp H."/>
            <person name="Overmann J."/>
            <person name="Amann R."/>
            <person name="Jetten M.S.M."/>
            <person name="Mascher T."/>
            <person name="Medema M.H."/>
            <person name="Devos D.P."/>
            <person name="Kaster A.-K."/>
            <person name="Ovreas L."/>
            <person name="Rohde M."/>
            <person name="Galperin M.Y."/>
            <person name="Jogler C."/>
        </authorList>
    </citation>
    <scope>NUCLEOTIDE SEQUENCE [LARGE SCALE GENOMIC DNA]</scope>
    <source>
        <strain evidence="3 4">Pan54</strain>
    </source>
</reference>
<proteinExistence type="predicted"/>
<evidence type="ECO:0000313" key="3">
    <source>
        <dbReference type="EMBL" id="TWT61289.1"/>
    </source>
</evidence>
<dbReference type="AlphaFoldDB" id="A0A5C5XF55"/>
<comment type="caution">
    <text evidence="3">The sequence shown here is derived from an EMBL/GenBank/DDBJ whole genome shotgun (WGS) entry which is preliminary data.</text>
</comment>
<sequence length="553" mass="64954">MSNDHNSNPDWSLLPSQPQKFFDLEDDFSLRDLKRSYGRLIKKFRPEQSSDEFQKIRIAYERLLQIFHDNIDTIDITRFRSPEPERHSHSNHDDSHSAVPPSERSVPKIDVCAKLQEGRPLIEIYQSLLDQNYKTEEDFLSLAVLSDVIDETAEDENFAEWLIRGINNLHSAPLLNEYLLEYSRTNIPDEQLEEWITLLANRLPPYSFSFISTPAWMQLIRAESEGLNGKVSTVRFIKLWRKITTLHAISSEYSLIYLASRLLPALTVLERGEGYQEIEYFLDSNPQFFDQNLDFEREFSEVIKYFIARSQKSFFKYESRNDFAYKLIVDYCIYDDKLEVFRRHRNLLVNNLPEILKHSPTTDNNYNQLLNEVVPWILMDASQQLIHQNDSNPKLQDLGPDEREFEEVESTFWWKHVNRVLFISCMCGCMLLMGIIGISVLGPFQSRDANVWFLLGLFSVLLGLCVGYYVNFKQGELIRQKIILNHYQASWRKKFCSEALNHGLNWQDVEHLLNQPNSENQSSSSARSRFYRLVRVDPAIQLITTLFANWMKR</sequence>
<organism evidence="3 4">
    <name type="scientific">Rubinisphaera italica</name>
    <dbReference type="NCBI Taxonomy" id="2527969"/>
    <lineage>
        <taxon>Bacteria</taxon>
        <taxon>Pseudomonadati</taxon>
        <taxon>Planctomycetota</taxon>
        <taxon>Planctomycetia</taxon>
        <taxon>Planctomycetales</taxon>
        <taxon>Planctomycetaceae</taxon>
        <taxon>Rubinisphaera</taxon>
    </lineage>
</organism>
<evidence type="ECO:0008006" key="5">
    <source>
        <dbReference type="Google" id="ProtNLM"/>
    </source>
</evidence>
<feature type="transmembrane region" description="Helical" evidence="2">
    <location>
        <begin position="450"/>
        <end position="470"/>
    </location>
</feature>
<evidence type="ECO:0000313" key="4">
    <source>
        <dbReference type="Proteomes" id="UP000316095"/>
    </source>
</evidence>
<evidence type="ECO:0000256" key="2">
    <source>
        <dbReference type="SAM" id="Phobius"/>
    </source>
</evidence>
<feature type="transmembrane region" description="Helical" evidence="2">
    <location>
        <begin position="420"/>
        <end position="444"/>
    </location>
</feature>
<gene>
    <name evidence="3" type="ORF">Pan54_20250</name>
</gene>